<keyword evidence="2" id="KW-1185">Reference proteome</keyword>
<reference evidence="2" key="1">
    <citation type="journal article" date="2019" name="Int. J. Syst. Evol. Microbiol.">
        <title>The Global Catalogue of Microorganisms (GCM) 10K type strain sequencing project: providing services to taxonomists for standard genome sequencing and annotation.</title>
        <authorList>
            <consortium name="The Broad Institute Genomics Platform"/>
            <consortium name="The Broad Institute Genome Sequencing Center for Infectious Disease"/>
            <person name="Wu L."/>
            <person name="Ma J."/>
        </authorList>
    </citation>
    <scope>NUCLEOTIDE SEQUENCE [LARGE SCALE GENOMIC DNA]</scope>
    <source>
        <strain evidence="2">KCTC 52644</strain>
    </source>
</reference>
<organism evidence="1 2">
    <name type="scientific">Flavobacterium ardleyense</name>
    <dbReference type="NCBI Taxonomy" id="2038737"/>
    <lineage>
        <taxon>Bacteria</taxon>
        <taxon>Pseudomonadati</taxon>
        <taxon>Bacteroidota</taxon>
        <taxon>Flavobacteriia</taxon>
        <taxon>Flavobacteriales</taxon>
        <taxon>Flavobacteriaceae</taxon>
        <taxon>Flavobacterium</taxon>
    </lineage>
</organism>
<gene>
    <name evidence="1" type="ORF">ACFSX9_07270</name>
</gene>
<dbReference type="InterPro" id="IPR052913">
    <property type="entry name" value="Glycopeptide_resist_protein"/>
</dbReference>
<dbReference type="PANTHER" id="PTHR35788:SF1">
    <property type="entry name" value="EXPORTED PROTEIN"/>
    <property type="match status" value="1"/>
</dbReference>
<dbReference type="PANTHER" id="PTHR35788">
    <property type="entry name" value="EXPORTED PROTEIN-RELATED"/>
    <property type="match status" value="1"/>
</dbReference>
<accession>A0ABW5Z6S3</accession>
<dbReference type="Pfam" id="PF04294">
    <property type="entry name" value="VanW"/>
    <property type="match status" value="1"/>
</dbReference>
<evidence type="ECO:0000313" key="2">
    <source>
        <dbReference type="Proteomes" id="UP001597549"/>
    </source>
</evidence>
<comment type="caution">
    <text evidence="1">The sequence shown here is derived from an EMBL/GenBank/DDBJ whole genome shotgun (WGS) entry which is preliminary data.</text>
</comment>
<dbReference type="Proteomes" id="UP001597549">
    <property type="component" value="Unassembled WGS sequence"/>
</dbReference>
<name>A0ABW5Z6S3_9FLAO</name>
<sequence>MSYWKTLKLYGKITFRFTNDIVKGDFFRFTKKTTERPSFVYAINLKQEIKVNATFESKLYNFSVATQKIDKHIIRPNEIFSFWNVVGNPNKQFKKGRTIQNGKIIEEVGGGLCQVSGIIYHVSLLAGLEIVERHNHSVDIYNEETRFCPLGSDATLVYGYKDLRIRNTNSFPVKFELKVIDNMISVSLVSTIQIQENTLNFEIEQRSDYKYVTVTNQAGAVVNTSKYKNNL</sequence>
<dbReference type="RefSeq" id="WP_379806149.1">
    <property type="nucleotide sequence ID" value="NZ_JBHUOL010000012.1"/>
</dbReference>
<protein>
    <submittedName>
        <fullName evidence="1">VanW family protein</fullName>
    </submittedName>
</protein>
<evidence type="ECO:0000313" key="1">
    <source>
        <dbReference type="EMBL" id="MFD2908534.1"/>
    </source>
</evidence>
<proteinExistence type="predicted"/>
<dbReference type="InterPro" id="IPR007391">
    <property type="entry name" value="Vancomycin_resist_VanW"/>
</dbReference>
<dbReference type="EMBL" id="JBHUOL010000012">
    <property type="protein sequence ID" value="MFD2908534.1"/>
    <property type="molecule type" value="Genomic_DNA"/>
</dbReference>